<proteinExistence type="inferred from homology"/>
<gene>
    <name evidence="13" type="primary">nrdG</name>
    <name evidence="13" type="ORF">H6A12_05245</name>
</gene>
<evidence type="ECO:0000313" key="14">
    <source>
        <dbReference type="Proteomes" id="UP000774750"/>
    </source>
</evidence>
<dbReference type="GO" id="GO:0046872">
    <property type="term" value="F:metal ion binding"/>
    <property type="evidence" value="ECO:0007669"/>
    <property type="project" value="UniProtKB-KW"/>
</dbReference>
<dbReference type="GO" id="GO:0043365">
    <property type="term" value="F:[formate-C-acetyltransferase]-activating enzyme activity"/>
    <property type="evidence" value="ECO:0007669"/>
    <property type="project" value="InterPro"/>
</dbReference>
<dbReference type="CDD" id="cd01335">
    <property type="entry name" value="Radical_SAM"/>
    <property type="match status" value="1"/>
</dbReference>
<keyword evidence="7" id="KW-0479">Metal-binding</keyword>
<dbReference type="Proteomes" id="UP000774750">
    <property type="component" value="Unassembled WGS sequence"/>
</dbReference>
<keyword evidence="8 12" id="KW-0560">Oxidoreductase</keyword>
<keyword evidence="10" id="KW-0411">Iron-sulfur</keyword>
<dbReference type="SFLD" id="SFLDG01066">
    <property type="entry name" value="organic_radical-activating_enz"/>
    <property type="match status" value="1"/>
</dbReference>
<keyword evidence="14" id="KW-1185">Reference proteome</keyword>
<evidence type="ECO:0000256" key="4">
    <source>
        <dbReference type="ARBA" id="ARBA00014281"/>
    </source>
</evidence>
<accession>A0A939BE60</accession>
<sequence length="169" mass="18590">MEQTKKLRLSGVVTDSIVDGKGIRMTVFVQGCPHHCPGCHNPQTHDFSAGYEDSVDRLVEKLKEDPLQCGVTLSGGEPFCQAEALFEFAKKVKALGKNVWAYSGYTFEELTSGTIPFAKELLSVCDVLVDGRFLMEQRNLTLPFRGSENQRVLDVAASLAQNKPVLLAL</sequence>
<dbReference type="NCBIfam" id="TIGR02491">
    <property type="entry name" value="NrdG"/>
    <property type="match status" value="1"/>
</dbReference>
<keyword evidence="9" id="KW-0408">Iron</keyword>
<evidence type="ECO:0000256" key="11">
    <source>
        <dbReference type="ARBA" id="ARBA00047365"/>
    </source>
</evidence>
<dbReference type="GO" id="GO:0051539">
    <property type="term" value="F:4 iron, 4 sulfur cluster binding"/>
    <property type="evidence" value="ECO:0007669"/>
    <property type="project" value="UniProtKB-KW"/>
</dbReference>
<evidence type="ECO:0000256" key="7">
    <source>
        <dbReference type="ARBA" id="ARBA00022723"/>
    </source>
</evidence>
<reference evidence="13" key="2">
    <citation type="journal article" date="2021" name="Sci. Rep.">
        <title>The distribution of antibiotic resistance genes in chicken gut microbiota commensals.</title>
        <authorList>
            <person name="Juricova H."/>
            <person name="Matiasovicova J."/>
            <person name="Kubasova T."/>
            <person name="Cejkova D."/>
            <person name="Rychlik I."/>
        </authorList>
    </citation>
    <scope>NUCLEOTIDE SEQUENCE</scope>
    <source>
        <strain evidence="13">An559</strain>
    </source>
</reference>
<reference evidence="13" key="1">
    <citation type="submission" date="2020-08" db="EMBL/GenBank/DDBJ databases">
        <authorList>
            <person name="Cejkova D."/>
            <person name="Kubasova T."/>
            <person name="Jahodarova E."/>
            <person name="Rychlik I."/>
        </authorList>
    </citation>
    <scope>NUCLEOTIDE SEQUENCE</scope>
    <source>
        <strain evidence="13">An559</strain>
    </source>
</reference>
<dbReference type="EC" id="1.97.1.-" evidence="12"/>
<evidence type="ECO:0000256" key="10">
    <source>
        <dbReference type="ARBA" id="ARBA00023014"/>
    </source>
</evidence>
<dbReference type="PROSITE" id="PS01087">
    <property type="entry name" value="RADICAL_ACTIVATING"/>
    <property type="match status" value="1"/>
</dbReference>
<comment type="function">
    <text evidence="2 12">Activation of anaerobic ribonucleoside-triphosphate reductase under anaerobic conditions by generation of an organic free radical, using S-adenosylmethionine and reduced flavodoxin as cosubstrates to produce 5'-deoxy-adenosine.</text>
</comment>
<evidence type="ECO:0000256" key="3">
    <source>
        <dbReference type="ARBA" id="ARBA00009777"/>
    </source>
</evidence>
<evidence type="ECO:0000256" key="12">
    <source>
        <dbReference type="PIRNR" id="PIRNR000368"/>
    </source>
</evidence>
<dbReference type="InterPro" id="IPR058240">
    <property type="entry name" value="rSAM_sf"/>
</dbReference>
<name>A0A939BE60_9FIRM</name>
<evidence type="ECO:0000256" key="5">
    <source>
        <dbReference type="ARBA" id="ARBA00022485"/>
    </source>
</evidence>
<dbReference type="EMBL" id="JACJKY010000006">
    <property type="protein sequence ID" value="MBM6920561.1"/>
    <property type="molecule type" value="Genomic_DNA"/>
</dbReference>
<protein>
    <recommendedName>
        <fullName evidence="4 12">Anaerobic ribonucleoside-triphosphate reductase-activating protein</fullName>
        <ecNumber evidence="12">1.97.1.-</ecNumber>
    </recommendedName>
</protein>
<dbReference type="Pfam" id="PF13353">
    <property type="entry name" value="Fer4_12"/>
    <property type="match status" value="1"/>
</dbReference>
<comment type="similarity">
    <text evidence="3 12">Belongs to the organic radical-activating enzymes family.</text>
</comment>
<dbReference type="SFLD" id="SFLDG01063">
    <property type="entry name" value="activating_enzymes__group_1"/>
    <property type="match status" value="1"/>
</dbReference>
<dbReference type="PIRSF" id="PIRSF000368">
    <property type="entry name" value="NrdG"/>
    <property type="match status" value="1"/>
</dbReference>
<organism evidence="13 14">
    <name type="scientific">Merdimmobilis hominis</name>
    <dbReference type="NCBI Taxonomy" id="2897707"/>
    <lineage>
        <taxon>Bacteria</taxon>
        <taxon>Bacillati</taxon>
        <taxon>Bacillota</taxon>
        <taxon>Clostridia</taxon>
        <taxon>Eubacteriales</taxon>
        <taxon>Oscillospiraceae</taxon>
        <taxon>Merdimmobilis</taxon>
    </lineage>
</organism>
<dbReference type="AlphaFoldDB" id="A0A939BE60"/>
<comment type="cofactor">
    <cofactor evidence="1">
        <name>[4Fe-4S] cluster</name>
        <dbReference type="ChEBI" id="CHEBI:49883"/>
    </cofactor>
</comment>
<comment type="catalytic activity">
    <reaction evidence="11">
        <text>glycyl-[protein] + reduced [flavodoxin] + S-adenosyl-L-methionine = glycin-2-yl radical-[protein] + semiquinone [flavodoxin] + 5'-deoxyadenosine + L-methionine + H(+)</text>
        <dbReference type="Rhea" id="RHEA:61976"/>
        <dbReference type="Rhea" id="RHEA-COMP:10622"/>
        <dbReference type="Rhea" id="RHEA-COMP:14480"/>
        <dbReference type="Rhea" id="RHEA-COMP:15993"/>
        <dbReference type="Rhea" id="RHEA-COMP:15994"/>
        <dbReference type="ChEBI" id="CHEBI:15378"/>
        <dbReference type="ChEBI" id="CHEBI:17319"/>
        <dbReference type="ChEBI" id="CHEBI:29947"/>
        <dbReference type="ChEBI" id="CHEBI:32722"/>
        <dbReference type="ChEBI" id="CHEBI:57618"/>
        <dbReference type="ChEBI" id="CHEBI:57844"/>
        <dbReference type="ChEBI" id="CHEBI:59789"/>
        <dbReference type="ChEBI" id="CHEBI:140311"/>
    </reaction>
</comment>
<dbReference type="PANTHER" id="PTHR30352">
    <property type="entry name" value="PYRUVATE FORMATE-LYASE-ACTIVATING ENZYME"/>
    <property type="match status" value="1"/>
</dbReference>
<keyword evidence="6" id="KW-0949">S-adenosyl-L-methionine</keyword>
<dbReference type="Gene3D" id="3.20.20.70">
    <property type="entry name" value="Aldolase class I"/>
    <property type="match status" value="1"/>
</dbReference>
<evidence type="ECO:0000256" key="8">
    <source>
        <dbReference type="ARBA" id="ARBA00023002"/>
    </source>
</evidence>
<dbReference type="PANTHER" id="PTHR30352:SF2">
    <property type="entry name" value="ANAEROBIC RIBONUCLEOSIDE-TRIPHOSPHATE REDUCTASE-ACTIVATING PROTEIN"/>
    <property type="match status" value="1"/>
</dbReference>
<dbReference type="GO" id="GO:0004748">
    <property type="term" value="F:ribonucleoside-diphosphate reductase activity, thioredoxin disulfide as acceptor"/>
    <property type="evidence" value="ECO:0007669"/>
    <property type="project" value="TreeGrafter"/>
</dbReference>
<evidence type="ECO:0000313" key="13">
    <source>
        <dbReference type="EMBL" id="MBM6920561.1"/>
    </source>
</evidence>
<dbReference type="SFLD" id="SFLDS00029">
    <property type="entry name" value="Radical_SAM"/>
    <property type="match status" value="1"/>
</dbReference>
<evidence type="ECO:0000256" key="2">
    <source>
        <dbReference type="ARBA" id="ARBA00003852"/>
    </source>
</evidence>
<dbReference type="InterPro" id="IPR012837">
    <property type="entry name" value="NrdG"/>
</dbReference>
<dbReference type="InterPro" id="IPR013785">
    <property type="entry name" value="Aldolase_TIM"/>
</dbReference>
<dbReference type="InterPro" id="IPR001989">
    <property type="entry name" value="Radical_activat_CS"/>
</dbReference>
<comment type="caution">
    <text evidence="13">The sequence shown here is derived from an EMBL/GenBank/DDBJ whole genome shotgun (WGS) entry which is preliminary data.</text>
</comment>
<evidence type="ECO:0000256" key="6">
    <source>
        <dbReference type="ARBA" id="ARBA00022691"/>
    </source>
</evidence>
<dbReference type="SFLD" id="SFLDF00299">
    <property type="entry name" value="anaerobic_ribonucleoside-triph"/>
    <property type="match status" value="1"/>
</dbReference>
<keyword evidence="5" id="KW-0004">4Fe-4S</keyword>
<dbReference type="InterPro" id="IPR007197">
    <property type="entry name" value="rSAM"/>
</dbReference>
<dbReference type="RefSeq" id="WP_204445562.1">
    <property type="nucleotide sequence ID" value="NZ_JACJKY010000006.1"/>
</dbReference>
<dbReference type="SUPFAM" id="SSF102114">
    <property type="entry name" value="Radical SAM enzymes"/>
    <property type="match status" value="1"/>
</dbReference>
<evidence type="ECO:0000256" key="1">
    <source>
        <dbReference type="ARBA" id="ARBA00001966"/>
    </source>
</evidence>
<dbReference type="InterPro" id="IPR034457">
    <property type="entry name" value="Organic_radical-activating"/>
</dbReference>
<evidence type="ECO:0000256" key="9">
    <source>
        <dbReference type="ARBA" id="ARBA00023004"/>
    </source>
</evidence>